<reference evidence="2" key="1">
    <citation type="submission" date="2018-02" db="EMBL/GenBank/DDBJ databases">
        <title>Rhizophora mucronata_Transcriptome.</title>
        <authorList>
            <person name="Meera S.P."/>
            <person name="Sreeshan A."/>
            <person name="Augustine A."/>
        </authorList>
    </citation>
    <scope>NUCLEOTIDE SEQUENCE</scope>
    <source>
        <tissue evidence="2">Leaf</tissue>
    </source>
</reference>
<keyword evidence="1" id="KW-1133">Transmembrane helix</keyword>
<name>A0A2P2P1T2_RHIMU</name>
<protein>
    <submittedName>
        <fullName evidence="2">Uncharacterized protein</fullName>
    </submittedName>
</protein>
<proteinExistence type="predicted"/>
<sequence length="94" mass="10739">MFCGGFVFILHLALMSMFGEIIEVCIAGLMLIVLESFVCRINLLEICKKSGIGWHCGKYHLRHCYPDSALQFFLCAQNFLNLSIQLILCVYLFL</sequence>
<keyword evidence="1" id="KW-0472">Membrane</keyword>
<accession>A0A2P2P1T2</accession>
<evidence type="ECO:0000256" key="1">
    <source>
        <dbReference type="SAM" id="Phobius"/>
    </source>
</evidence>
<feature type="transmembrane region" description="Helical" evidence="1">
    <location>
        <begin position="72"/>
        <end position="93"/>
    </location>
</feature>
<feature type="transmembrane region" description="Helical" evidence="1">
    <location>
        <begin position="6"/>
        <end position="34"/>
    </location>
</feature>
<evidence type="ECO:0000313" key="2">
    <source>
        <dbReference type="EMBL" id="MBX48629.1"/>
    </source>
</evidence>
<dbReference type="EMBL" id="GGEC01068145">
    <property type="protein sequence ID" value="MBX48629.1"/>
    <property type="molecule type" value="Transcribed_RNA"/>
</dbReference>
<keyword evidence="1" id="KW-0812">Transmembrane</keyword>
<organism evidence="2">
    <name type="scientific">Rhizophora mucronata</name>
    <name type="common">Asiatic mangrove</name>
    <dbReference type="NCBI Taxonomy" id="61149"/>
    <lineage>
        <taxon>Eukaryota</taxon>
        <taxon>Viridiplantae</taxon>
        <taxon>Streptophyta</taxon>
        <taxon>Embryophyta</taxon>
        <taxon>Tracheophyta</taxon>
        <taxon>Spermatophyta</taxon>
        <taxon>Magnoliopsida</taxon>
        <taxon>eudicotyledons</taxon>
        <taxon>Gunneridae</taxon>
        <taxon>Pentapetalae</taxon>
        <taxon>rosids</taxon>
        <taxon>fabids</taxon>
        <taxon>Malpighiales</taxon>
        <taxon>Rhizophoraceae</taxon>
        <taxon>Rhizophora</taxon>
    </lineage>
</organism>
<dbReference type="AlphaFoldDB" id="A0A2P2P1T2"/>